<dbReference type="Gene3D" id="3.20.20.140">
    <property type="entry name" value="Metal-dependent hydrolases"/>
    <property type="match status" value="1"/>
</dbReference>
<feature type="binding site" evidence="3">
    <location>
        <position position="106"/>
    </location>
    <ligand>
        <name>a divalent metal cation</name>
        <dbReference type="ChEBI" id="CHEBI:60240"/>
        <label>1</label>
    </ligand>
</feature>
<dbReference type="EMBL" id="MFLE01000021">
    <property type="protein sequence ID" value="OGG61296.1"/>
    <property type="molecule type" value="Genomic_DNA"/>
</dbReference>
<evidence type="ECO:0000256" key="1">
    <source>
        <dbReference type="ARBA" id="ARBA00022723"/>
    </source>
</evidence>
<feature type="binding site" evidence="3">
    <location>
        <position position="174"/>
    </location>
    <ligand>
        <name>a divalent metal cation</name>
        <dbReference type="ChEBI" id="CHEBI:60240"/>
        <label>2</label>
    </ligand>
</feature>
<reference evidence="4 5" key="1">
    <citation type="journal article" date="2016" name="Nat. Commun.">
        <title>Thousands of microbial genomes shed light on interconnected biogeochemical processes in an aquifer system.</title>
        <authorList>
            <person name="Anantharaman K."/>
            <person name="Brown C.T."/>
            <person name="Hug L.A."/>
            <person name="Sharon I."/>
            <person name="Castelle C.J."/>
            <person name="Probst A.J."/>
            <person name="Thomas B.C."/>
            <person name="Singh A."/>
            <person name="Wilkins M.J."/>
            <person name="Karaoz U."/>
            <person name="Brodie E.L."/>
            <person name="Williams K.H."/>
            <person name="Hubbard S.S."/>
            <person name="Banfield J.F."/>
        </authorList>
    </citation>
    <scope>NUCLEOTIDE SEQUENCE [LARGE SCALE GENOMIC DNA]</scope>
</reference>
<accession>A0A1F6DIU0</accession>
<dbReference type="Proteomes" id="UP000176511">
    <property type="component" value="Unassembled WGS sequence"/>
</dbReference>
<protein>
    <recommendedName>
        <fullName evidence="6">Hydrolase TatD</fullName>
    </recommendedName>
</protein>
<feature type="binding site" evidence="3">
    <location>
        <position position="8"/>
    </location>
    <ligand>
        <name>a divalent metal cation</name>
        <dbReference type="ChEBI" id="CHEBI:60240"/>
        <label>1</label>
    </ligand>
</feature>
<organism evidence="4 5">
    <name type="scientific">Candidatus Kaiserbacteria bacterium RIFCSPHIGHO2_02_FULL_49_34</name>
    <dbReference type="NCBI Taxonomy" id="1798491"/>
    <lineage>
        <taxon>Bacteria</taxon>
        <taxon>Candidatus Kaiseribacteriota</taxon>
    </lineage>
</organism>
<dbReference type="SUPFAM" id="SSF51556">
    <property type="entry name" value="Metallo-dependent hydrolases"/>
    <property type="match status" value="1"/>
</dbReference>
<evidence type="ECO:0000256" key="2">
    <source>
        <dbReference type="ARBA" id="ARBA00022801"/>
    </source>
</evidence>
<dbReference type="InterPro" id="IPR032466">
    <property type="entry name" value="Metal_Hydrolase"/>
</dbReference>
<keyword evidence="1 3" id="KW-0479">Metal-binding</keyword>
<evidence type="ECO:0000313" key="5">
    <source>
        <dbReference type="Proteomes" id="UP000176511"/>
    </source>
</evidence>
<dbReference type="InterPro" id="IPR015991">
    <property type="entry name" value="TatD/YcfH-like"/>
</dbReference>
<evidence type="ECO:0000313" key="4">
    <source>
        <dbReference type="EMBL" id="OGG61296.1"/>
    </source>
</evidence>
<dbReference type="FunFam" id="3.20.20.140:FF:000005">
    <property type="entry name" value="TatD family hydrolase"/>
    <property type="match status" value="1"/>
</dbReference>
<dbReference type="AlphaFoldDB" id="A0A1F6DIU0"/>
<name>A0A1F6DIU0_9BACT</name>
<dbReference type="PANTHER" id="PTHR46124">
    <property type="entry name" value="D-AMINOACYL-TRNA DEACYLASE"/>
    <property type="match status" value="1"/>
</dbReference>
<keyword evidence="2" id="KW-0378">Hydrolase</keyword>
<gene>
    <name evidence="4" type="ORF">A3C87_03775</name>
</gene>
<comment type="caution">
    <text evidence="4">The sequence shown here is derived from an EMBL/GenBank/DDBJ whole genome shotgun (WGS) entry which is preliminary data.</text>
</comment>
<dbReference type="PANTHER" id="PTHR46124:SF2">
    <property type="entry name" value="D-AMINOACYL-TRNA DEACYLASE"/>
    <property type="match status" value="1"/>
</dbReference>
<dbReference type="GO" id="GO:0046872">
    <property type="term" value="F:metal ion binding"/>
    <property type="evidence" value="ECO:0007669"/>
    <property type="project" value="UniProtKB-KW"/>
</dbReference>
<dbReference type="GO" id="GO:0016788">
    <property type="term" value="F:hydrolase activity, acting on ester bonds"/>
    <property type="evidence" value="ECO:0007669"/>
    <property type="project" value="InterPro"/>
</dbReference>
<feature type="binding site" evidence="3">
    <location>
        <position position="10"/>
    </location>
    <ligand>
        <name>a divalent metal cation</name>
        <dbReference type="ChEBI" id="CHEBI:60240"/>
        <label>1</label>
    </ligand>
</feature>
<dbReference type="CDD" id="cd01310">
    <property type="entry name" value="TatD_DNAse"/>
    <property type="match status" value="1"/>
</dbReference>
<feature type="binding site" evidence="3">
    <location>
        <position position="222"/>
    </location>
    <ligand>
        <name>a divalent metal cation</name>
        <dbReference type="ChEBI" id="CHEBI:60240"/>
        <label>1</label>
    </ligand>
</feature>
<evidence type="ECO:0000256" key="3">
    <source>
        <dbReference type="PIRSR" id="PIRSR005902-1"/>
    </source>
</evidence>
<dbReference type="Pfam" id="PF01026">
    <property type="entry name" value="TatD_DNase"/>
    <property type="match status" value="1"/>
</dbReference>
<dbReference type="STRING" id="1798491.A3C87_03775"/>
<sequence>MEKYIDVHTHVNLSAFNDDRAAVISRMVDAGVAAINVGTCRTTSERAVTLAEQYDNCYATVGVHPCDVVATDPDGGVSDSDGDGGGWEYAYFKKLAEHPKVVAIGEIGFDYFHYGDADETVQHERDIFTEQIHLANEVGKPLMLHVRHKTGQRDAYNDTLEVLKHEAKVLGNVHFFAGTIDHAQAFFDIGYTISMTGVLTFTKDYDEVVKYAPLDMIHAETDAPFVAPKPFRGTRNEPIHVREVYKKIAELKNLDEEFVRAQLMQNAQRVFGI</sequence>
<proteinExistence type="predicted"/>
<dbReference type="GO" id="GO:0004536">
    <property type="term" value="F:DNA nuclease activity"/>
    <property type="evidence" value="ECO:0007669"/>
    <property type="project" value="InterPro"/>
</dbReference>
<dbReference type="NCBIfam" id="TIGR00010">
    <property type="entry name" value="YchF/TatD family DNA exonuclease"/>
    <property type="match status" value="1"/>
</dbReference>
<dbReference type="InterPro" id="IPR001130">
    <property type="entry name" value="TatD-like"/>
</dbReference>
<evidence type="ECO:0008006" key="6">
    <source>
        <dbReference type="Google" id="ProtNLM"/>
    </source>
</evidence>
<dbReference type="PIRSF" id="PIRSF005902">
    <property type="entry name" value="DNase_TatD"/>
    <property type="match status" value="1"/>
</dbReference>
<feature type="binding site" evidence="3">
    <location>
        <position position="145"/>
    </location>
    <ligand>
        <name>a divalent metal cation</name>
        <dbReference type="ChEBI" id="CHEBI:60240"/>
        <label>2</label>
    </ligand>
</feature>